<feature type="transmembrane region" description="Helical" evidence="1">
    <location>
        <begin position="30"/>
        <end position="49"/>
    </location>
</feature>
<keyword evidence="3" id="KW-1185">Reference proteome</keyword>
<name>A0ABN6GYQ0_9BACT</name>
<evidence type="ECO:0008006" key="4">
    <source>
        <dbReference type="Google" id="ProtNLM"/>
    </source>
</evidence>
<keyword evidence="1" id="KW-0472">Membrane</keyword>
<keyword evidence="1" id="KW-1133">Transmembrane helix</keyword>
<organism evidence="2 3">
    <name type="scientific">Haloferula helveola</name>
    <dbReference type="NCBI Taxonomy" id="490095"/>
    <lineage>
        <taxon>Bacteria</taxon>
        <taxon>Pseudomonadati</taxon>
        <taxon>Verrucomicrobiota</taxon>
        <taxon>Verrucomicrobiia</taxon>
        <taxon>Verrucomicrobiales</taxon>
        <taxon>Verrucomicrobiaceae</taxon>
        <taxon>Haloferula</taxon>
    </lineage>
</organism>
<dbReference type="RefSeq" id="WP_338687883.1">
    <property type="nucleotide sequence ID" value="NZ_AP024702.1"/>
</dbReference>
<reference evidence="2 3" key="1">
    <citation type="submission" date="2021-06" db="EMBL/GenBank/DDBJ databases">
        <title>Complete genome of Haloferula helveola possessing various polysaccharide degrading enzymes.</title>
        <authorList>
            <person name="Takami H."/>
            <person name="Huang C."/>
            <person name="Hamasaki K."/>
        </authorList>
    </citation>
    <scope>NUCLEOTIDE SEQUENCE [LARGE SCALE GENOMIC DNA]</scope>
    <source>
        <strain evidence="2 3">CN-1</strain>
    </source>
</reference>
<dbReference type="Proteomes" id="UP001374893">
    <property type="component" value="Chromosome"/>
</dbReference>
<accession>A0ABN6GYQ0</accession>
<evidence type="ECO:0000256" key="1">
    <source>
        <dbReference type="SAM" id="Phobius"/>
    </source>
</evidence>
<proteinExistence type="predicted"/>
<evidence type="ECO:0000313" key="3">
    <source>
        <dbReference type="Proteomes" id="UP001374893"/>
    </source>
</evidence>
<protein>
    <recommendedName>
        <fullName evidence="4">Major facilitator superfamily (MFS) profile domain-containing protein</fullName>
    </recommendedName>
</protein>
<keyword evidence="1" id="KW-0812">Transmembrane</keyword>
<sequence length="53" mass="5332">MGASRIFTAAALGMILMAMALAFSGMFGLALLVLGAVVVAGLALALLAWRNGH</sequence>
<gene>
    <name evidence="2" type="ORF">HAHE_02640</name>
</gene>
<dbReference type="EMBL" id="AP024702">
    <property type="protein sequence ID" value="BCX46356.1"/>
    <property type="molecule type" value="Genomic_DNA"/>
</dbReference>
<evidence type="ECO:0000313" key="2">
    <source>
        <dbReference type="EMBL" id="BCX46356.1"/>
    </source>
</evidence>